<dbReference type="eggNOG" id="ENOG502T9ST">
    <property type="taxonomic scope" value="Eukaryota"/>
</dbReference>
<protein>
    <recommendedName>
        <fullName evidence="1">Myb/SANT-like DNA-binding domain-containing protein</fullName>
    </recommendedName>
</protein>
<dbReference type="GO" id="GO:0045893">
    <property type="term" value="P:positive regulation of DNA-templated transcription"/>
    <property type="evidence" value="ECO:0007669"/>
    <property type="project" value="TreeGrafter"/>
</dbReference>
<dbReference type="InterPro" id="IPR044822">
    <property type="entry name" value="Myb_DNA-bind_4"/>
</dbReference>
<gene>
    <name evidence="2" type="primary">Dvir\GJ11273</name>
    <name evidence="2" type="ORF">Dvir_GJ11273</name>
</gene>
<dbReference type="EMBL" id="CH940647">
    <property type="protein sequence ID" value="EDW70926.2"/>
    <property type="molecule type" value="Genomic_DNA"/>
</dbReference>
<dbReference type="Gene3D" id="1.10.10.60">
    <property type="entry name" value="Homeodomain-like"/>
    <property type="match status" value="1"/>
</dbReference>
<evidence type="ECO:0000313" key="3">
    <source>
        <dbReference type="Proteomes" id="UP000008792"/>
    </source>
</evidence>
<keyword evidence="3" id="KW-1185">Reference proteome</keyword>
<sequence>MSKERKPSIFWRNTHEEILFRLWHQHLDELRTKRPTKQVYQVIAEKLTDAGFQLGWKDVRTKVDNVTRKYKEELKKLRTTGQPSNWKNFEHIYKILGEAKCDDKLSIELEQSSDMILTKEEHFDFEDLPFSNCSGDEILVEQHLENLDFVEPKFCSETAEYVTDESPAPKKRKLNKSGQLTPYESAMLDIERDRSDRLERIAMCRLQVMKRMAAENAAFHSKILALMKSKK</sequence>
<dbReference type="Pfam" id="PF13837">
    <property type="entry name" value="Myb_DNA-bind_4"/>
    <property type="match status" value="1"/>
</dbReference>
<feature type="domain" description="Myb/SANT-like DNA-binding" evidence="1">
    <location>
        <begin position="11"/>
        <end position="93"/>
    </location>
</feature>
<dbReference type="OrthoDB" id="691673at2759"/>
<dbReference type="KEGG" id="dvi:6624594"/>
<dbReference type="AlphaFoldDB" id="B4LCN4"/>
<dbReference type="GO" id="GO:0016604">
    <property type="term" value="C:nuclear body"/>
    <property type="evidence" value="ECO:0007669"/>
    <property type="project" value="TreeGrafter"/>
</dbReference>
<accession>B4LCN4</accession>
<evidence type="ECO:0000313" key="2">
    <source>
        <dbReference type="EMBL" id="EDW70926.2"/>
    </source>
</evidence>
<dbReference type="PANTHER" id="PTHR22666:SF3">
    <property type="entry name" value="MYB_SANT-LIKE DNA-BINDING DOMAIN-CONTAINING PROTEIN 1"/>
    <property type="match status" value="1"/>
</dbReference>
<dbReference type="InParanoid" id="B4LCN4"/>
<dbReference type="HOGENOM" id="CLU_147602_0_0_1"/>
<name>B4LCN4_DROVI</name>
<organism evidence="2 3">
    <name type="scientific">Drosophila virilis</name>
    <name type="common">Fruit fly</name>
    <dbReference type="NCBI Taxonomy" id="7244"/>
    <lineage>
        <taxon>Eukaryota</taxon>
        <taxon>Metazoa</taxon>
        <taxon>Ecdysozoa</taxon>
        <taxon>Arthropoda</taxon>
        <taxon>Hexapoda</taxon>
        <taxon>Insecta</taxon>
        <taxon>Pterygota</taxon>
        <taxon>Neoptera</taxon>
        <taxon>Endopterygota</taxon>
        <taxon>Diptera</taxon>
        <taxon>Brachycera</taxon>
        <taxon>Muscomorpha</taxon>
        <taxon>Ephydroidea</taxon>
        <taxon>Drosophilidae</taxon>
        <taxon>Drosophila</taxon>
    </lineage>
</organism>
<reference evidence="2 3" key="1">
    <citation type="journal article" date="2007" name="Nature">
        <title>Evolution of genes and genomes on the Drosophila phylogeny.</title>
        <authorList>
            <consortium name="Drosophila 12 Genomes Consortium"/>
            <person name="Clark A.G."/>
            <person name="Eisen M.B."/>
            <person name="Smith D.R."/>
            <person name="Bergman C.M."/>
            <person name="Oliver B."/>
            <person name="Markow T.A."/>
            <person name="Kaufman T.C."/>
            <person name="Kellis M."/>
            <person name="Gelbart W."/>
            <person name="Iyer V.N."/>
            <person name="Pollard D.A."/>
            <person name="Sackton T.B."/>
            <person name="Larracuente A.M."/>
            <person name="Singh N.D."/>
            <person name="Abad J.P."/>
            <person name="Abt D.N."/>
            <person name="Adryan B."/>
            <person name="Aguade M."/>
            <person name="Akashi H."/>
            <person name="Anderson W.W."/>
            <person name="Aquadro C.F."/>
            <person name="Ardell D.H."/>
            <person name="Arguello R."/>
            <person name="Artieri C.G."/>
            <person name="Barbash D.A."/>
            <person name="Barker D."/>
            <person name="Barsanti P."/>
            <person name="Batterham P."/>
            <person name="Batzoglou S."/>
            <person name="Begun D."/>
            <person name="Bhutkar A."/>
            <person name="Blanco E."/>
            <person name="Bosak S.A."/>
            <person name="Bradley R.K."/>
            <person name="Brand A.D."/>
            <person name="Brent M.R."/>
            <person name="Brooks A.N."/>
            <person name="Brown R.H."/>
            <person name="Butlin R.K."/>
            <person name="Caggese C."/>
            <person name="Calvi B.R."/>
            <person name="Bernardo de Carvalho A."/>
            <person name="Caspi A."/>
            <person name="Castrezana S."/>
            <person name="Celniker S.E."/>
            <person name="Chang J.L."/>
            <person name="Chapple C."/>
            <person name="Chatterji S."/>
            <person name="Chinwalla A."/>
            <person name="Civetta A."/>
            <person name="Clifton S.W."/>
            <person name="Comeron J.M."/>
            <person name="Costello J.C."/>
            <person name="Coyne J.A."/>
            <person name="Daub J."/>
            <person name="David R.G."/>
            <person name="Delcher A.L."/>
            <person name="Delehaunty K."/>
            <person name="Do C.B."/>
            <person name="Ebling H."/>
            <person name="Edwards K."/>
            <person name="Eickbush T."/>
            <person name="Evans J.D."/>
            <person name="Filipski A."/>
            <person name="Findeiss S."/>
            <person name="Freyhult E."/>
            <person name="Fulton L."/>
            <person name="Fulton R."/>
            <person name="Garcia A.C."/>
            <person name="Gardiner A."/>
            <person name="Garfield D.A."/>
            <person name="Garvin B.E."/>
            <person name="Gibson G."/>
            <person name="Gilbert D."/>
            <person name="Gnerre S."/>
            <person name="Godfrey J."/>
            <person name="Good R."/>
            <person name="Gotea V."/>
            <person name="Gravely B."/>
            <person name="Greenberg A.J."/>
            <person name="Griffiths-Jones S."/>
            <person name="Gross S."/>
            <person name="Guigo R."/>
            <person name="Gustafson E.A."/>
            <person name="Haerty W."/>
            <person name="Hahn M.W."/>
            <person name="Halligan D.L."/>
            <person name="Halpern A.L."/>
            <person name="Halter G.M."/>
            <person name="Han M.V."/>
            <person name="Heger A."/>
            <person name="Hillier L."/>
            <person name="Hinrichs A.S."/>
            <person name="Holmes I."/>
            <person name="Hoskins R.A."/>
            <person name="Hubisz M.J."/>
            <person name="Hultmark D."/>
            <person name="Huntley M.A."/>
            <person name="Jaffe D.B."/>
            <person name="Jagadeeshan S."/>
            <person name="Jeck W.R."/>
            <person name="Johnson J."/>
            <person name="Jones C.D."/>
            <person name="Jordan W.C."/>
            <person name="Karpen G.H."/>
            <person name="Kataoka E."/>
            <person name="Keightley P.D."/>
            <person name="Kheradpour P."/>
            <person name="Kirkness E.F."/>
            <person name="Koerich L.B."/>
            <person name="Kristiansen K."/>
            <person name="Kudrna D."/>
            <person name="Kulathinal R.J."/>
            <person name="Kumar S."/>
            <person name="Kwok R."/>
            <person name="Lander E."/>
            <person name="Langley C.H."/>
            <person name="Lapoint R."/>
            <person name="Lazzaro B.P."/>
            <person name="Lee S.J."/>
            <person name="Levesque L."/>
            <person name="Li R."/>
            <person name="Lin C.F."/>
            <person name="Lin M.F."/>
            <person name="Lindblad-Toh K."/>
            <person name="Llopart A."/>
            <person name="Long M."/>
            <person name="Low L."/>
            <person name="Lozovsky E."/>
            <person name="Lu J."/>
            <person name="Luo M."/>
            <person name="Machado C.A."/>
            <person name="Makalowski W."/>
            <person name="Marzo M."/>
            <person name="Matsuda M."/>
            <person name="Matzkin L."/>
            <person name="McAllister B."/>
            <person name="McBride C.S."/>
            <person name="McKernan B."/>
            <person name="McKernan K."/>
            <person name="Mendez-Lago M."/>
            <person name="Minx P."/>
            <person name="Mollenhauer M.U."/>
            <person name="Montooth K."/>
            <person name="Mount S.M."/>
            <person name="Mu X."/>
            <person name="Myers E."/>
            <person name="Negre B."/>
            <person name="Newfeld S."/>
            <person name="Nielsen R."/>
            <person name="Noor M.A."/>
            <person name="O'Grady P."/>
            <person name="Pachter L."/>
            <person name="Papaceit M."/>
            <person name="Parisi M.J."/>
            <person name="Parisi M."/>
            <person name="Parts L."/>
            <person name="Pedersen J.S."/>
            <person name="Pesole G."/>
            <person name="Phillippy A.M."/>
            <person name="Ponting C.P."/>
            <person name="Pop M."/>
            <person name="Porcelli D."/>
            <person name="Powell J.R."/>
            <person name="Prohaska S."/>
            <person name="Pruitt K."/>
            <person name="Puig M."/>
            <person name="Quesneville H."/>
            <person name="Ram K.R."/>
            <person name="Rand D."/>
            <person name="Rasmussen M.D."/>
            <person name="Reed L.K."/>
            <person name="Reenan R."/>
            <person name="Reily A."/>
            <person name="Remington K.A."/>
            <person name="Rieger T.T."/>
            <person name="Ritchie M.G."/>
            <person name="Robin C."/>
            <person name="Rogers Y.H."/>
            <person name="Rohde C."/>
            <person name="Rozas J."/>
            <person name="Rubenfield M.J."/>
            <person name="Ruiz A."/>
            <person name="Russo S."/>
            <person name="Salzberg S.L."/>
            <person name="Sanchez-Gracia A."/>
            <person name="Saranga D.J."/>
            <person name="Sato H."/>
            <person name="Schaeffer S.W."/>
            <person name="Schatz M.C."/>
            <person name="Schlenke T."/>
            <person name="Schwartz R."/>
            <person name="Segarra C."/>
            <person name="Singh R.S."/>
            <person name="Sirot L."/>
            <person name="Sirota M."/>
            <person name="Sisneros N.B."/>
            <person name="Smith C.D."/>
            <person name="Smith T.F."/>
            <person name="Spieth J."/>
            <person name="Stage D.E."/>
            <person name="Stark A."/>
            <person name="Stephan W."/>
            <person name="Strausberg R.L."/>
            <person name="Strempel S."/>
            <person name="Sturgill D."/>
            <person name="Sutton G."/>
            <person name="Sutton G.G."/>
            <person name="Tao W."/>
            <person name="Teichmann S."/>
            <person name="Tobari Y.N."/>
            <person name="Tomimura Y."/>
            <person name="Tsolas J.M."/>
            <person name="Valente V.L."/>
            <person name="Venter E."/>
            <person name="Venter J.C."/>
            <person name="Vicario S."/>
            <person name="Vieira F.G."/>
            <person name="Vilella A.J."/>
            <person name="Villasante A."/>
            <person name="Walenz B."/>
            <person name="Wang J."/>
            <person name="Wasserman M."/>
            <person name="Watts T."/>
            <person name="Wilson D."/>
            <person name="Wilson R.K."/>
            <person name="Wing R.A."/>
            <person name="Wolfner M.F."/>
            <person name="Wong A."/>
            <person name="Wong G.K."/>
            <person name="Wu C.I."/>
            <person name="Wu G."/>
            <person name="Yamamoto D."/>
            <person name="Yang H.P."/>
            <person name="Yang S.P."/>
            <person name="Yorke J.A."/>
            <person name="Yoshida K."/>
            <person name="Zdobnov E."/>
            <person name="Zhang P."/>
            <person name="Zhang Y."/>
            <person name="Zimin A.V."/>
            <person name="Baldwin J."/>
            <person name="Abdouelleil A."/>
            <person name="Abdulkadir J."/>
            <person name="Abebe A."/>
            <person name="Abera B."/>
            <person name="Abreu J."/>
            <person name="Acer S.C."/>
            <person name="Aftuck L."/>
            <person name="Alexander A."/>
            <person name="An P."/>
            <person name="Anderson E."/>
            <person name="Anderson S."/>
            <person name="Arachi H."/>
            <person name="Azer M."/>
            <person name="Bachantsang P."/>
            <person name="Barry A."/>
            <person name="Bayul T."/>
            <person name="Berlin A."/>
            <person name="Bessette D."/>
            <person name="Bloom T."/>
            <person name="Blye J."/>
            <person name="Boguslavskiy L."/>
            <person name="Bonnet C."/>
            <person name="Boukhgalter B."/>
            <person name="Bourzgui I."/>
            <person name="Brown A."/>
            <person name="Cahill P."/>
            <person name="Channer S."/>
            <person name="Cheshatsang Y."/>
            <person name="Chuda L."/>
            <person name="Citroen M."/>
            <person name="Collymore A."/>
            <person name="Cooke P."/>
            <person name="Costello M."/>
            <person name="D'Aco K."/>
            <person name="Daza R."/>
            <person name="De Haan G."/>
            <person name="DeGray S."/>
            <person name="DeMaso C."/>
            <person name="Dhargay N."/>
            <person name="Dooley K."/>
            <person name="Dooley E."/>
            <person name="Doricent M."/>
            <person name="Dorje P."/>
            <person name="Dorjee K."/>
            <person name="Dupes A."/>
            <person name="Elong R."/>
            <person name="Falk J."/>
            <person name="Farina A."/>
            <person name="Faro S."/>
            <person name="Ferguson D."/>
            <person name="Fisher S."/>
            <person name="Foley C.D."/>
            <person name="Franke A."/>
            <person name="Friedrich D."/>
            <person name="Gadbois L."/>
            <person name="Gearin G."/>
            <person name="Gearin C.R."/>
            <person name="Giannoukos G."/>
            <person name="Goode T."/>
            <person name="Graham J."/>
            <person name="Grandbois E."/>
            <person name="Grewal S."/>
            <person name="Gyaltsen K."/>
            <person name="Hafez N."/>
            <person name="Hagos B."/>
            <person name="Hall J."/>
            <person name="Henson C."/>
            <person name="Hollinger A."/>
            <person name="Honan T."/>
            <person name="Huard M.D."/>
            <person name="Hughes L."/>
            <person name="Hurhula B."/>
            <person name="Husby M.E."/>
            <person name="Kamat A."/>
            <person name="Kanga B."/>
            <person name="Kashin S."/>
            <person name="Khazanovich D."/>
            <person name="Kisner P."/>
            <person name="Lance K."/>
            <person name="Lara M."/>
            <person name="Lee W."/>
            <person name="Lennon N."/>
            <person name="Letendre F."/>
            <person name="LeVine R."/>
            <person name="Lipovsky A."/>
            <person name="Liu X."/>
            <person name="Liu J."/>
            <person name="Liu S."/>
            <person name="Lokyitsang T."/>
            <person name="Lokyitsang Y."/>
            <person name="Lubonja R."/>
            <person name="Lui A."/>
            <person name="MacDonald P."/>
            <person name="Magnisalis V."/>
            <person name="Maru K."/>
            <person name="Matthews C."/>
            <person name="McCusker W."/>
            <person name="McDonough S."/>
            <person name="Mehta T."/>
            <person name="Meldrim J."/>
            <person name="Meneus L."/>
            <person name="Mihai O."/>
            <person name="Mihalev A."/>
            <person name="Mihova T."/>
            <person name="Mittelman R."/>
            <person name="Mlenga V."/>
            <person name="Montmayeur A."/>
            <person name="Mulrain L."/>
            <person name="Navidi A."/>
            <person name="Naylor J."/>
            <person name="Negash T."/>
            <person name="Nguyen T."/>
            <person name="Nguyen N."/>
            <person name="Nicol R."/>
            <person name="Norbu C."/>
            <person name="Norbu N."/>
            <person name="Novod N."/>
            <person name="O'Neill B."/>
            <person name="Osman S."/>
            <person name="Markiewicz E."/>
            <person name="Oyono O.L."/>
            <person name="Patti C."/>
            <person name="Phunkhang P."/>
            <person name="Pierre F."/>
            <person name="Priest M."/>
            <person name="Raghuraman S."/>
            <person name="Rege F."/>
            <person name="Reyes R."/>
            <person name="Rise C."/>
            <person name="Rogov P."/>
            <person name="Ross K."/>
            <person name="Ryan E."/>
            <person name="Settipalli S."/>
            <person name="Shea T."/>
            <person name="Sherpa N."/>
            <person name="Shi L."/>
            <person name="Shih D."/>
            <person name="Sparrow T."/>
            <person name="Spaulding J."/>
            <person name="Stalker J."/>
            <person name="Stange-Thomann N."/>
            <person name="Stavropoulos S."/>
            <person name="Stone C."/>
            <person name="Strader C."/>
            <person name="Tesfaye S."/>
            <person name="Thomson T."/>
            <person name="Thoulutsang Y."/>
            <person name="Thoulutsang D."/>
            <person name="Topham K."/>
            <person name="Topping I."/>
            <person name="Tsamla T."/>
            <person name="Vassiliev H."/>
            <person name="Vo A."/>
            <person name="Wangchuk T."/>
            <person name="Wangdi T."/>
            <person name="Weiand M."/>
            <person name="Wilkinson J."/>
            <person name="Wilson A."/>
            <person name="Yadav S."/>
            <person name="Young G."/>
            <person name="Yu Q."/>
            <person name="Zembek L."/>
            <person name="Zhong D."/>
            <person name="Zimmer A."/>
            <person name="Zwirko Z."/>
            <person name="Jaffe D.B."/>
            <person name="Alvarez P."/>
            <person name="Brockman W."/>
            <person name="Butler J."/>
            <person name="Chin C."/>
            <person name="Gnerre S."/>
            <person name="Grabherr M."/>
            <person name="Kleber M."/>
            <person name="Mauceli E."/>
            <person name="MacCallum I."/>
        </authorList>
    </citation>
    <scope>NUCLEOTIDE SEQUENCE [LARGE SCALE GENOMIC DNA]</scope>
    <source>
        <strain evidence="3">Tucson 15010-1051.87</strain>
    </source>
</reference>
<evidence type="ECO:0000259" key="1">
    <source>
        <dbReference type="Pfam" id="PF13837"/>
    </source>
</evidence>
<dbReference type="Proteomes" id="UP000008792">
    <property type="component" value="Unassembled WGS sequence"/>
</dbReference>
<dbReference type="InterPro" id="IPR026095">
    <property type="entry name" value="Myb/SANT-like_DNA-bd_dom_prot"/>
</dbReference>
<proteinExistence type="predicted"/>
<dbReference type="PANTHER" id="PTHR22666">
    <property type="entry name" value="MYB_SANT-LIKE DNA-BINDING DOMAIN-CONTAINING PROTEIN 1"/>
    <property type="match status" value="1"/>
</dbReference>